<dbReference type="EMBL" id="HBIP01012615">
    <property type="protein sequence ID" value="CAE0492092.1"/>
    <property type="molecule type" value="Transcribed_RNA"/>
</dbReference>
<evidence type="ECO:0000256" key="1">
    <source>
        <dbReference type="SAM" id="MobiDB-lite"/>
    </source>
</evidence>
<accession>A0A7S3QTQ7</accession>
<feature type="region of interest" description="Disordered" evidence="1">
    <location>
        <begin position="1"/>
        <end position="56"/>
    </location>
</feature>
<evidence type="ECO:0000313" key="2">
    <source>
        <dbReference type="EMBL" id="CAE0492092.1"/>
    </source>
</evidence>
<proteinExistence type="predicted"/>
<dbReference type="AlphaFoldDB" id="A0A7S3QTQ7"/>
<reference evidence="2" key="1">
    <citation type="submission" date="2021-01" db="EMBL/GenBank/DDBJ databases">
        <authorList>
            <person name="Corre E."/>
            <person name="Pelletier E."/>
            <person name="Niang G."/>
            <person name="Scheremetjew M."/>
            <person name="Finn R."/>
            <person name="Kale V."/>
            <person name="Holt S."/>
            <person name="Cochrane G."/>
            <person name="Meng A."/>
            <person name="Brown T."/>
            <person name="Cohen L."/>
        </authorList>
    </citation>
    <scope>NUCLEOTIDE SEQUENCE</scope>
    <source>
        <strain evidence="2">CCMP1320</strain>
    </source>
</reference>
<feature type="region of interest" description="Disordered" evidence="1">
    <location>
        <begin position="73"/>
        <end position="100"/>
    </location>
</feature>
<protein>
    <submittedName>
        <fullName evidence="2">Uncharacterized protein</fullName>
    </submittedName>
</protein>
<sequence length="130" mass="13821">MAWQAGLAQQDGPQVRALSAGSTLTQPPAAVMAAMGSRPASGLSTRHHPRSSSKAMPARMAIDLAAIHATVNLHRSRKTPFEPKSPAQGPRTKQQAFLSNTQSSLYSGFRADFPKAQFPSVDVRAVGDLQ</sequence>
<name>A0A7S3QTQ7_DUNTE</name>
<organism evidence="2">
    <name type="scientific">Dunaliella tertiolecta</name>
    <name type="common">Green alga</name>
    <dbReference type="NCBI Taxonomy" id="3047"/>
    <lineage>
        <taxon>Eukaryota</taxon>
        <taxon>Viridiplantae</taxon>
        <taxon>Chlorophyta</taxon>
        <taxon>core chlorophytes</taxon>
        <taxon>Chlorophyceae</taxon>
        <taxon>CS clade</taxon>
        <taxon>Chlamydomonadales</taxon>
        <taxon>Dunaliellaceae</taxon>
        <taxon>Dunaliella</taxon>
    </lineage>
</organism>
<feature type="compositionally biased region" description="Polar residues" evidence="1">
    <location>
        <begin position="91"/>
        <end position="100"/>
    </location>
</feature>
<gene>
    <name evidence="2" type="ORF">DTER00134_LOCUS7165</name>
</gene>